<evidence type="ECO:0000256" key="8">
    <source>
        <dbReference type="ARBA" id="ARBA00022723"/>
    </source>
</evidence>
<dbReference type="GO" id="GO:1990817">
    <property type="term" value="F:poly(A) RNA polymerase activity"/>
    <property type="evidence" value="ECO:0007669"/>
    <property type="project" value="UniProtKB-EC"/>
</dbReference>
<dbReference type="AlphaFoldDB" id="A0AAV2TH61"/>
<dbReference type="Proteomes" id="UP001497525">
    <property type="component" value="Unassembled WGS sequence"/>
</dbReference>
<dbReference type="GO" id="GO:0005524">
    <property type="term" value="F:ATP binding"/>
    <property type="evidence" value="ECO:0007669"/>
    <property type="project" value="UniProtKB-KW"/>
</dbReference>
<dbReference type="Pfam" id="PF04928">
    <property type="entry name" value="PAP_central"/>
    <property type="match status" value="1"/>
</dbReference>
<dbReference type="Gene3D" id="3.30.460.10">
    <property type="entry name" value="Beta Polymerase, domain 2"/>
    <property type="match status" value="1"/>
</dbReference>
<evidence type="ECO:0000256" key="7">
    <source>
        <dbReference type="ARBA" id="ARBA00022679"/>
    </source>
</evidence>
<keyword evidence="12" id="KW-0539">Nucleus</keyword>
<evidence type="ECO:0000256" key="1">
    <source>
        <dbReference type="ARBA" id="ARBA00001936"/>
    </source>
</evidence>
<dbReference type="InterPro" id="IPR007012">
    <property type="entry name" value="PolA_pol_cen_dom"/>
</dbReference>
<evidence type="ECO:0000256" key="5">
    <source>
        <dbReference type="ARBA" id="ARBA00012388"/>
    </source>
</evidence>
<sequence length="487" mass="55224">MNEKLSEFLISTDLFETKEDKKEKAEYIHFLQGLGTKWVSEVARLKKQKTHFTGDHVPCKVMVQGSTVIGVSFKGSDVDAVMLVPNFIDRSDFFDSFVSKLKTSDKVKNLTPVPDTFVPLIRLWVLGIKVDLLISVLGTSYVPSRLDFTQPVGDLYNNMDEVSIRSLSGLHMAYEVKNLLSASPLFLALLRTVRVWVSARSLGSYVQGFPSSAAWTVLALYVCKQAMGDPLEGMKAPGNCICKYDDRGPEDSQTENHCNHSLTCLVHSFFGLFASWPWPKPVIIDPQRYSSEMSEMCWDSESNPHDLMPIITPVFPYINAAYTVRRVTRQIVLDELKRGRDIVRSVASGEKNWNELFQQYDLRYEYRHYIFITFKAVSQNELNVVGGLIDANIRVFLQELENVESITSTRAALVPVIANENDAADYQRVWVVGMAIEPGPRLPDGTRARKRVDVTACWDSFIHTLSQKDPSTNFKAKLTHEYRKRRG</sequence>
<dbReference type="Pfam" id="PF20750">
    <property type="entry name" value="PAP_NTPase"/>
    <property type="match status" value="1"/>
</dbReference>
<evidence type="ECO:0000259" key="15">
    <source>
        <dbReference type="Pfam" id="PF20750"/>
    </source>
</evidence>
<comment type="similarity">
    <text evidence="4">Belongs to the poly(A) polymerase family.</text>
</comment>
<comment type="cofactor">
    <cofactor evidence="1">
        <name>Mn(2+)</name>
        <dbReference type="ChEBI" id="CHEBI:29035"/>
    </cofactor>
</comment>
<dbReference type="InterPro" id="IPR043519">
    <property type="entry name" value="NT_sf"/>
</dbReference>
<evidence type="ECO:0000259" key="14">
    <source>
        <dbReference type="Pfam" id="PF04928"/>
    </source>
</evidence>
<protein>
    <recommendedName>
        <fullName evidence="5">polynucleotide adenylyltransferase</fullName>
        <ecNumber evidence="5">2.7.7.19</ecNumber>
    </recommendedName>
</protein>
<gene>
    <name evidence="16" type="ORF">CDAUBV1_LOCUS9591</name>
</gene>
<evidence type="ECO:0000256" key="4">
    <source>
        <dbReference type="ARBA" id="ARBA00010912"/>
    </source>
</evidence>
<comment type="catalytic activity">
    <reaction evidence="13">
        <text>RNA(n) + ATP = RNA(n)-3'-adenine ribonucleotide + diphosphate</text>
        <dbReference type="Rhea" id="RHEA:11332"/>
        <dbReference type="Rhea" id="RHEA-COMP:14527"/>
        <dbReference type="Rhea" id="RHEA-COMP:17347"/>
        <dbReference type="ChEBI" id="CHEBI:30616"/>
        <dbReference type="ChEBI" id="CHEBI:33019"/>
        <dbReference type="ChEBI" id="CHEBI:140395"/>
        <dbReference type="ChEBI" id="CHEBI:173115"/>
        <dbReference type="EC" id="2.7.7.19"/>
    </reaction>
</comment>
<evidence type="ECO:0000256" key="10">
    <source>
        <dbReference type="ARBA" id="ARBA00022840"/>
    </source>
</evidence>
<evidence type="ECO:0000256" key="9">
    <source>
        <dbReference type="ARBA" id="ARBA00022741"/>
    </source>
</evidence>
<dbReference type="SUPFAM" id="SSF81301">
    <property type="entry name" value="Nucleotidyltransferase"/>
    <property type="match status" value="1"/>
</dbReference>
<evidence type="ECO:0000256" key="2">
    <source>
        <dbReference type="ARBA" id="ARBA00001946"/>
    </source>
</evidence>
<dbReference type="SUPFAM" id="SSF81631">
    <property type="entry name" value="PAP/OAS1 substrate-binding domain"/>
    <property type="match status" value="1"/>
</dbReference>
<keyword evidence="10" id="KW-0067">ATP-binding</keyword>
<dbReference type="SUPFAM" id="SSF55003">
    <property type="entry name" value="PAP/Archaeal CCA-adding enzyme, C-terminal domain"/>
    <property type="match status" value="1"/>
</dbReference>
<dbReference type="EC" id="2.7.7.19" evidence="5"/>
<dbReference type="InterPro" id="IPR011068">
    <property type="entry name" value="NuclTrfase_I-like_C"/>
</dbReference>
<dbReference type="InterPro" id="IPR048840">
    <property type="entry name" value="PolA_pol_NTPase"/>
</dbReference>
<dbReference type="GO" id="GO:0005634">
    <property type="term" value="C:nucleus"/>
    <property type="evidence" value="ECO:0007669"/>
    <property type="project" value="UniProtKB-SubCell"/>
</dbReference>
<evidence type="ECO:0000313" key="16">
    <source>
        <dbReference type="EMBL" id="CAL5135449.1"/>
    </source>
</evidence>
<evidence type="ECO:0000256" key="11">
    <source>
        <dbReference type="ARBA" id="ARBA00022842"/>
    </source>
</evidence>
<keyword evidence="8" id="KW-0479">Metal-binding</keyword>
<dbReference type="PANTHER" id="PTHR10682">
    <property type="entry name" value="POLY A POLYMERASE"/>
    <property type="match status" value="1"/>
</dbReference>
<keyword evidence="9" id="KW-0547">Nucleotide-binding</keyword>
<dbReference type="Gene3D" id="3.30.70.590">
    <property type="entry name" value="Poly(A) polymerase predicted RNA binding domain"/>
    <property type="match status" value="1"/>
</dbReference>
<evidence type="ECO:0000256" key="3">
    <source>
        <dbReference type="ARBA" id="ARBA00004123"/>
    </source>
</evidence>
<dbReference type="GO" id="GO:0046872">
    <property type="term" value="F:metal ion binding"/>
    <property type="evidence" value="ECO:0007669"/>
    <property type="project" value="UniProtKB-KW"/>
</dbReference>
<evidence type="ECO:0000313" key="17">
    <source>
        <dbReference type="Proteomes" id="UP001497525"/>
    </source>
</evidence>
<evidence type="ECO:0000256" key="6">
    <source>
        <dbReference type="ARBA" id="ARBA00022664"/>
    </source>
</evidence>
<name>A0AAV2TH61_CALDB</name>
<feature type="domain" description="Poly(A) polymerase nucleotidyltransferase" evidence="15">
    <location>
        <begin position="2"/>
        <end position="179"/>
    </location>
</feature>
<keyword evidence="7" id="KW-0808">Transferase</keyword>
<evidence type="ECO:0000256" key="12">
    <source>
        <dbReference type="ARBA" id="ARBA00023242"/>
    </source>
</evidence>
<dbReference type="Gene3D" id="1.10.1410.10">
    <property type="match status" value="1"/>
</dbReference>
<dbReference type="PANTHER" id="PTHR10682:SF10">
    <property type="entry name" value="POLYNUCLEOTIDE ADENYLYLTRANSFERASE"/>
    <property type="match status" value="1"/>
</dbReference>
<organism evidence="16 17">
    <name type="scientific">Calicophoron daubneyi</name>
    <name type="common">Rumen fluke</name>
    <name type="synonym">Paramphistomum daubneyi</name>
    <dbReference type="NCBI Taxonomy" id="300641"/>
    <lineage>
        <taxon>Eukaryota</taxon>
        <taxon>Metazoa</taxon>
        <taxon>Spiralia</taxon>
        <taxon>Lophotrochozoa</taxon>
        <taxon>Platyhelminthes</taxon>
        <taxon>Trematoda</taxon>
        <taxon>Digenea</taxon>
        <taxon>Plagiorchiida</taxon>
        <taxon>Pronocephalata</taxon>
        <taxon>Paramphistomoidea</taxon>
        <taxon>Paramphistomidae</taxon>
        <taxon>Calicophoron</taxon>
    </lineage>
</organism>
<comment type="caution">
    <text evidence="16">The sequence shown here is derived from an EMBL/GenBank/DDBJ whole genome shotgun (WGS) entry which is preliminary data.</text>
</comment>
<keyword evidence="6" id="KW-0507">mRNA processing</keyword>
<proteinExistence type="inferred from homology"/>
<comment type="subcellular location">
    <subcellularLocation>
        <location evidence="3">Nucleus</location>
    </subcellularLocation>
</comment>
<dbReference type="GO" id="GO:0003723">
    <property type="term" value="F:RNA binding"/>
    <property type="evidence" value="ECO:0007669"/>
    <property type="project" value="InterPro"/>
</dbReference>
<dbReference type="GO" id="GO:0031123">
    <property type="term" value="P:RNA 3'-end processing"/>
    <property type="evidence" value="ECO:0007669"/>
    <property type="project" value="InterPro"/>
</dbReference>
<reference evidence="16" key="1">
    <citation type="submission" date="2024-06" db="EMBL/GenBank/DDBJ databases">
        <authorList>
            <person name="Liu X."/>
            <person name="Lenzi L."/>
            <person name="Haldenby T S."/>
            <person name="Uol C."/>
        </authorList>
    </citation>
    <scope>NUCLEOTIDE SEQUENCE</scope>
</reference>
<dbReference type="CDD" id="cd05402">
    <property type="entry name" value="NT_PAP_TUTase"/>
    <property type="match status" value="1"/>
</dbReference>
<evidence type="ECO:0000256" key="13">
    <source>
        <dbReference type="ARBA" id="ARBA00048830"/>
    </source>
</evidence>
<dbReference type="EMBL" id="CAXLJL010000267">
    <property type="protein sequence ID" value="CAL5135449.1"/>
    <property type="molecule type" value="Genomic_DNA"/>
</dbReference>
<dbReference type="GO" id="GO:0006397">
    <property type="term" value="P:mRNA processing"/>
    <property type="evidence" value="ECO:0007669"/>
    <property type="project" value="UniProtKB-KW"/>
</dbReference>
<keyword evidence="11" id="KW-0460">Magnesium</keyword>
<comment type="cofactor">
    <cofactor evidence="2">
        <name>Mg(2+)</name>
        <dbReference type="ChEBI" id="CHEBI:18420"/>
    </cofactor>
</comment>
<accession>A0AAV2TH61</accession>
<feature type="domain" description="Poly(A) polymerase central" evidence="14">
    <location>
        <begin position="263"/>
        <end position="359"/>
    </location>
</feature>